<evidence type="ECO:0000313" key="2">
    <source>
        <dbReference type="EMBL" id="KAK7252589.1"/>
    </source>
</evidence>
<sequence>MGVGIIESPPSSHGSARVSLSLDRRRTQVVTCVPSSRESRLHPSSQDRTAAVRSLSLCFDSRLRLSPSPLVAHFLFGHRCPPRVRIEPKVVVVVEVCSYGDGKQRILVVLESMMADPMVEKEI</sequence>
<evidence type="ECO:0000256" key="1">
    <source>
        <dbReference type="SAM" id="MobiDB-lite"/>
    </source>
</evidence>
<organism evidence="2 3">
    <name type="scientific">Crotalaria pallida</name>
    <name type="common">Smooth rattlebox</name>
    <name type="synonym">Crotalaria striata</name>
    <dbReference type="NCBI Taxonomy" id="3830"/>
    <lineage>
        <taxon>Eukaryota</taxon>
        <taxon>Viridiplantae</taxon>
        <taxon>Streptophyta</taxon>
        <taxon>Embryophyta</taxon>
        <taxon>Tracheophyta</taxon>
        <taxon>Spermatophyta</taxon>
        <taxon>Magnoliopsida</taxon>
        <taxon>eudicotyledons</taxon>
        <taxon>Gunneridae</taxon>
        <taxon>Pentapetalae</taxon>
        <taxon>rosids</taxon>
        <taxon>fabids</taxon>
        <taxon>Fabales</taxon>
        <taxon>Fabaceae</taxon>
        <taxon>Papilionoideae</taxon>
        <taxon>50 kb inversion clade</taxon>
        <taxon>genistoids sensu lato</taxon>
        <taxon>core genistoids</taxon>
        <taxon>Crotalarieae</taxon>
        <taxon>Crotalaria</taxon>
    </lineage>
</organism>
<feature type="region of interest" description="Disordered" evidence="1">
    <location>
        <begin position="1"/>
        <end position="22"/>
    </location>
</feature>
<reference evidence="2 3" key="1">
    <citation type="submission" date="2024-01" db="EMBL/GenBank/DDBJ databases">
        <title>The genomes of 5 underutilized Papilionoideae crops provide insights into root nodulation and disease resistanc.</title>
        <authorList>
            <person name="Yuan L."/>
        </authorList>
    </citation>
    <scope>NUCLEOTIDE SEQUENCE [LARGE SCALE GENOMIC DNA]</scope>
    <source>
        <strain evidence="2">ZHUSHIDOU_FW_LH</strain>
        <tissue evidence="2">Leaf</tissue>
    </source>
</reference>
<dbReference type="Proteomes" id="UP001372338">
    <property type="component" value="Unassembled WGS sequence"/>
</dbReference>
<dbReference type="EMBL" id="JAYWIO010000007">
    <property type="protein sequence ID" value="KAK7252589.1"/>
    <property type="molecule type" value="Genomic_DNA"/>
</dbReference>
<protein>
    <submittedName>
        <fullName evidence="2">Uncharacterized protein</fullName>
    </submittedName>
</protein>
<accession>A0AAN9EBB7</accession>
<comment type="caution">
    <text evidence="2">The sequence shown here is derived from an EMBL/GenBank/DDBJ whole genome shotgun (WGS) entry which is preliminary data.</text>
</comment>
<keyword evidence="3" id="KW-1185">Reference proteome</keyword>
<gene>
    <name evidence="2" type="ORF">RIF29_36644</name>
</gene>
<name>A0AAN9EBB7_CROPI</name>
<dbReference type="AlphaFoldDB" id="A0AAN9EBB7"/>
<proteinExistence type="predicted"/>
<evidence type="ECO:0000313" key="3">
    <source>
        <dbReference type="Proteomes" id="UP001372338"/>
    </source>
</evidence>